<keyword evidence="3" id="KW-1185">Reference proteome</keyword>
<comment type="caution">
    <text evidence="2">The sequence shown here is derived from an EMBL/GenBank/DDBJ whole genome shotgun (WGS) entry which is preliminary data.</text>
</comment>
<evidence type="ECO:0000256" key="1">
    <source>
        <dbReference type="SAM" id="Phobius"/>
    </source>
</evidence>
<keyword evidence="1" id="KW-0472">Membrane</keyword>
<protein>
    <recommendedName>
        <fullName evidence="4">Secreted protein</fullName>
    </recommendedName>
</protein>
<dbReference type="EMBL" id="JBJJXI010000045">
    <property type="protein sequence ID" value="KAL3401512.1"/>
    <property type="molecule type" value="Genomic_DNA"/>
</dbReference>
<dbReference type="Proteomes" id="UP001627154">
    <property type="component" value="Unassembled WGS sequence"/>
</dbReference>
<reference evidence="2 3" key="1">
    <citation type="journal article" date="2024" name="bioRxiv">
        <title>A reference genome for Trichogramma kaykai: A tiny desert-dwelling parasitoid wasp with competing sex-ratio distorters.</title>
        <authorList>
            <person name="Culotta J."/>
            <person name="Lindsey A.R."/>
        </authorList>
    </citation>
    <scope>NUCLEOTIDE SEQUENCE [LARGE SCALE GENOMIC DNA]</scope>
    <source>
        <strain evidence="2 3">KSX58</strain>
    </source>
</reference>
<evidence type="ECO:0000313" key="2">
    <source>
        <dbReference type="EMBL" id="KAL3401512.1"/>
    </source>
</evidence>
<name>A0ABD2X870_9HYME</name>
<keyword evidence="1" id="KW-0812">Transmembrane</keyword>
<evidence type="ECO:0008006" key="4">
    <source>
        <dbReference type="Google" id="ProtNLM"/>
    </source>
</evidence>
<organism evidence="2 3">
    <name type="scientific">Trichogramma kaykai</name>
    <dbReference type="NCBI Taxonomy" id="54128"/>
    <lineage>
        <taxon>Eukaryota</taxon>
        <taxon>Metazoa</taxon>
        <taxon>Ecdysozoa</taxon>
        <taxon>Arthropoda</taxon>
        <taxon>Hexapoda</taxon>
        <taxon>Insecta</taxon>
        <taxon>Pterygota</taxon>
        <taxon>Neoptera</taxon>
        <taxon>Endopterygota</taxon>
        <taxon>Hymenoptera</taxon>
        <taxon>Apocrita</taxon>
        <taxon>Proctotrupomorpha</taxon>
        <taxon>Chalcidoidea</taxon>
        <taxon>Trichogrammatidae</taxon>
        <taxon>Trichogramma</taxon>
    </lineage>
</organism>
<accession>A0ABD2X870</accession>
<sequence>MFRSCSAHVFLGEIDKHTVQRTPAAAAWCIPMAAVAYVHLLCRRRSGKLLPRIFLLSRDNKRFSKFSEAQKIPTNVQRR</sequence>
<feature type="transmembrane region" description="Helical" evidence="1">
    <location>
        <begin position="25"/>
        <end position="42"/>
    </location>
</feature>
<dbReference type="AlphaFoldDB" id="A0ABD2X870"/>
<proteinExistence type="predicted"/>
<evidence type="ECO:0000313" key="3">
    <source>
        <dbReference type="Proteomes" id="UP001627154"/>
    </source>
</evidence>
<keyword evidence="1" id="KW-1133">Transmembrane helix</keyword>
<gene>
    <name evidence="2" type="ORF">TKK_005337</name>
</gene>